<evidence type="ECO:0000256" key="11">
    <source>
        <dbReference type="ARBA" id="ARBA00022723"/>
    </source>
</evidence>
<dbReference type="InterPro" id="IPR000506">
    <property type="entry name" value="KARI_C"/>
</dbReference>
<comment type="subcellular location">
    <subcellularLocation>
        <location evidence="2">Plastid</location>
        <location evidence="2">Chloroplast</location>
    </subcellularLocation>
</comment>
<keyword evidence="10" id="KW-0934">Plastid</keyword>
<dbReference type="PROSITE" id="PS51850">
    <property type="entry name" value="KARI_N"/>
    <property type="match status" value="1"/>
</dbReference>
<feature type="domain" description="KARI N-terminal Rossmann" evidence="23">
    <location>
        <begin position="99"/>
        <end position="304"/>
    </location>
</feature>
<evidence type="ECO:0000313" key="25">
    <source>
        <dbReference type="EMBL" id="RVX09474.1"/>
    </source>
</evidence>
<reference evidence="25 26" key="1">
    <citation type="journal article" date="2018" name="PLoS Genet.">
        <title>Population sequencing reveals clonal diversity and ancestral inbreeding in the grapevine cultivar Chardonnay.</title>
        <authorList>
            <person name="Roach M.J."/>
            <person name="Johnson D.L."/>
            <person name="Bohlmann J."/>
            <person name="van Vuuren H.J."/>
            <person name="Jones S.J."/>
            <person name="Pretorius I.S."/>
            <person name="Schmidt S.A."/>
            <person name="Borneman A.R."/>
        </authorList>
    </citation>
    <scope>NUCLEOTIDE SEQUENCE [LARGE SCALE GENOMIC DNA]</scope>
    <source>
        <strain evidence="26">cv. Chardonnay</strain>
        <tissue evidence="25">Leaf</tissue>
    </source>
</reference>
<dbReference type="FunFam" id="1.10.1040.10:FF:000015">
    <property type="entry name" value="Ketol-acid reductoisomerase"/>
    <property type="match status" value="1"/>
</dbReference>
<keyword evidence="16 22" id="KW-0100">Branched-chain amino acid biosynthesis</keyword>
<dbReference type="GO" id="GO:0070402">
    <property type="term" value="F:NADPH binding"/>
    <property type="evidence" value="ECO:0007669"/>
    <property type="project" value="UniProtKB-ARBA"/>
</dbReference>
<evidence type="ECO:0000256" key="2">
    <source>
        <dbReference type="ARBA" id="ARBA00004229"/>
    </source>
</evidence>
<evidence type="ECO:0000256" key="15">
    <source>
        <dbReference type="ARBA" id="ARBA00023002"/>
    </source>
</evidence>
<evidence type="ECO:0000256" key="20">
    <source>
        <dbReference type="ARBA" id="ARBA00049021"/>
    </source>
</evidence>
<evidence type="ECO:0000256" key="9">
    <source>
        <dbReference type="ARBA" id="ARBA00022605"/>
    </source>
</evidence>
<keyword evidence="9 22" id="KW-0028">Amino-acid biosynthesis</keyword>
<dbReference type="InterPro" id="IPR013116">
    <property type="entry name" value="KARI_N"/>
</dbReference>
<dbReference type="FunFam" id="3.40.50.720:FF:000146">
    <property type="entry name" value="Ketol-acid reductoisomerase"/>
    <property type="match status" value="1"/>
</dbReference>
<dbReference type="GO" id="GO:0009507">
    <property type="term" value="C:chloroplast"/>
    <property type="evidence" value="ECO:0007669"/>
    <property type="project" value="UniProtKB-SubCell"/>
</dbReference>
<comment type="pathway">
    <text evidence="4">Amino-acid biosynthesis; L-isoleucine biosynthesis; L-isoleucine from 2-oxobutanoate: step 2/4.</text>
</comment>
<dbReference type="GO" id="GO:0009099">
    <property type="term" value="P:L-valine biosynthetic process"/>
    <property type="evidence" value="ECO:0007669"/>
    <property type="project" value="UniProtKB-UniRule"/>
</dbReference>
<feature type="binding site" evidence="22">
    <location>
        <position position="499"/>
    </location>
    <ligand>
        <name>Mg(2+)</name>
        <dbReference type="ChEBI" id="CHEBI:18420"/>
        <label>2</label>
    </ligand>
</feature>
<keyword evidence="12 22" id="KW-0460">Magnesium</keyword>
<evidence type="ECO:0000256" key="19">
    <source>
        <dbReference type="ARBA" id="ARBA00047612"/>
    </source>
</evidence>
<dbReference type="UniPathway" id="UPA00049">
    <property type="reaction ID" value="UER00060"/>
</dbReference>
<keyword evidence="8" id="KW-0150">Chloroplast</keyword>
<evidence type="ECO:0000256" key="21">
    <source>
        <dbReference type="ARBA" id="ARBA00074052"/>
    </source>
</evidence>
<evidence type="ECO:0000256" key="6">
    <source>
        <dbReference type="ARBA" id="ARBA00011738"/>
    </source>
</evidence>
<comment type="cofactor">
    <cofactor evidence="1">
        <name>Mg(2+)</name>
        <dbReference type="ChEBI" id="CHEBI:18420"/>
    </cofactor>
</comment>
<evidence type="ECO:0000256" key="14">
    <source>
        <dbReference type="ARBA" id="ARBA00022946"/>
    </source>
</evidence>
<dbReference type="AlphaFoldDB" id="A0A438JKJ4"/>
<dbReference type="EC" id="1.1.1.86" evidence="7"/>
<evidence type="ECO:0000256" key="1">
    <source>
        <dbReference type="ARBA" id="ARBA00001946"/>
    </source>
</evidence>
<comment type="caution">
    <text evidence="25">The sequence shown here is derived from an EMBL/GenBank/DDBJ whole genome shotgun (WGS) entry which is preliminary data.</text>
</comment>
<organism evidence="25 26">
    <name type="scientific">Vitis vinifera</name>
    <name type="common">Grape</name>
    <dbReference type="NCBI Taxonomy" id="29760"/>
    <lineage>
        <taxon>Eukaryota</taxon>
        <taxon>Viridiplantae</taxon>
        <taxon>Streptophyta</taxon>
        <taxon>Embryophyta</taxon>
        <taxon>Tracheophyta</taxon>
        <taxon>Spermatophyta</taxon>
        <taxon>Magnoliopsida</taxon>
        <taxon>eudicotyledons</taxon>
        <taxon>Gunneridae</taxon>
        <taxon>Pentapetalae</taxon>
        <taxon>rosids</taxon>
        <taxon>Vitales</taxon>
        <taxon>Vitaceae</taxon>
        <taxon>Viteae</taxon>
        <taxon>Vitis</taxon>
    </lineage>
</organism>
<proteinExistence type="inferred from homology"/>
<dbReference type="GO" id="GO:0009097">
    <property type="term" value="P:isoleucine biosynthetic process"/>
    <property type="evidence" value="ECO:0007669"/>
    <property type="project" value="UniProtKB-UniRule"/>
</dbReference>
<feature type="domain" description="KARI C-terminal knotted" evidence="24">
    <location>
        <begin position="480"/>
        <end position="599"/>
    </location>
</feature>
<evidence type="ECO:0000256" key="22">
    <source>
        <dbReference type="PROSITE-ProRule" id="PRU01198"/>
    </source>
</evidence>
<comment type="caution">
    <text evidence="22">Lacks conserved residue(s) required for the propagation of feature annotation.</text>
</comment>
<feature type="binding site" evidence="22">
    <location>
        <position position="317"/>
    </location>
    <ligand>
        <name>Mg(2+)</name>
        <dbReference type="ChEBI" id="CHEBI:18420"/>
        <label>1</label>
    </ligand>
</feature>
<feature type="domain" description="KARI C-terminal knotted" evidence="24">
    <location>
        <begin position="305"/>
        <end position="453"/>
    </location>
</feature>
<accession>A0A438JKJ4</accession>
<keyword evidence="25" id="KW-0413">Isomerase</keyword>
<dbReference type="Pfam" id="PF01450">
    <property type="entry name" value="KARI_C"/>
    <property type="match status" value="1"/>
</dbReference>
<dbReference type="Proteomes" id="UP000288805">
    <property type="component" value="Unassembled WGS sequence"/>
</dbReference>
<protein>
    <recommendedName>
        <fullName evidence="21">Ketol-acid reductoisomerase, chloroplastic</fullName>
        <ecNumber evidence="7">1.1.1.86</ecNumber>
    </recommendedName>
    <alternativeName>
        <fullName evidence="18">Acetohydroxy-acid reductoisomerase</fullName>
    </alternativeName>
    <alternativeName>
        <fullName evidence="17">Alpha-keto-beta-hydroxylacyl reductoisomerase</fullName>
    </alternativeName>
</protein>
<evidence type="ECO:0000259" key="24">
    <source>
        <dbReference type="PROSITE" id="PS51851"/>
    </source>
</evidence>
<dbReference type="GO" id="GO:0016853">
    <property type="term" value="F:isomerase activity"/>
    <property type="evidence" value="ECO:0007669"/>
    <property type="project" value="UniProtKB-KW"/>
</dbReference>
<evidence type="ECO:0000256" key="7">
    <source>
        <dbReference type="ARBA" id="ARBA00013102"/>
    </source>
</evidence>
<comment type="catalytic activity">
    <reaction evidence="19">
        <text>(2R,3R)-2,3-dihydroxy-3-methylpentanoate + NADP(+) = (S)-2-ethyl-2-hydroxy-3-oxobutanoate + NADPH + H(+)</text>
        <dbReference type="Rhea" id="RHEA:13493"/>
        <dbReference type="ChEBI" id="CHEBI:15378"/>
        <dbReference type="ChEBI" id="CHEBI:49256"/>
        <dbReference type="ChEBI" id="CHEBI:49258"/>
        <dbReference type="ChEBI" id="CHEBI:57783"/>
        <dbReference type="ChEBI" id="CHEBI:58349"/>
        <dbReference type="EC" id="1.1.1.86"/>
    </reaction>
</comment>
<evidence type="ECO:0000256" key="12">
    <source>
        <dbReference type="ARBA" id="ARBA00022842"/>
    </source>
</evidence>
<keyword evidence="15 22" id="KW-0560">Oxidoreductase</keyword>
<feature type="binding site" evidence="22">
    <location>
        <position position="503"/>
    </location>
    <ligand>
        <name>Mg(2+)</name>
        <dbReference type="ChEBI" id="CHEBI:18420"/>
        <label>2</label>
    </ligand>
</feature>
<keyword evidence="11 22" id="KW-0479">Metal-binding</keyword>
<comment type="similarity">
    <text evidence="5 22">Belongs to the ketol-acid reductoisomerase family.</text>
</comment>
<dbReference type="Gene3D" id="1.10.1040.10">
    <property type="entry name" value="N-(1-d-carboxylethyl)-l-norvaline Dehydrogenase, domain 2"/>
    <property type="match status" value="1"/>
</dbReference>
<evidence type="ECO:0000256" key="13">
    <source>
        <dbReference type="ARBA" id="ARBA00022857"/>
    </source>
</evidence>
<dbReference type="GO" id="GO:0004455">
    <property type="term" value="F:ketol-acid reductoisomerase activity"/>
    <property type="evidence" value="ECO:0007669"/>
    <property type="project" value="UniProtKB-UniRule"/>
</dbReference>
<evidence type="ECO:0000256" key="16">
    <source>
        <dbReference type="ARBA" id="ARBA00023304"/>
    </source>
</evidence>
<evidence type="ECO:0000259" key="23">
    <source>
        <dbReference type="PROSITE" id="PS51850"/>
    </source>
</evidence>
<dbReference type="GO" id="GO:0000287">
    <property type="term" value="F:magnesium ion binding"/>
    <property type="evidence" value="ECO:0007669"/>
    <property type="project" value="UniProtKB-ARBA"/>
</dbReference>
<feature type="binding site" evidence="22">
    <location>
        <position position="313"/>
    </location>
    <ligand>
        <name>Mg(2+)</name>
        <dbReference type="ChEBI" id="CHEBI:18420"/>
        <label>2</label>
    </ligand>
</feature>
<dbReference type="InterPro" id="IPR013023">
    <property type="entry name" value="KARI"/>
</dbReference>
<dbReference type="PANTHER" id="PTHR21371:SF1">
    <property type="entry name" value="KETOL-ACID REDUCTOISOMERASE, MITOCHONDRIAL"/>
    <property type="match status" value="1"/>
</dbReference>
<dbReference type="Pfam" id="PF07991">
    <property type="entry name" value="KARI_N"/>
    <property type="match status" value="1"/>
</dbReference>
<dbReference type="InterPro" id="IPR013328">
    <property type="entry name" value="6PGD_dom2"/>
</dbReference>
<evidence type="ECO:0000256" key="3">
    <source>
        <dbReference type="ARBA" id="ARBA00004864"/>
    </source>
</evidence>
<dbReference type="Gene3D" id="3.40.50.720">
    <property type="entry name" value="NAD(P)-binding Rossmann-like Domain"/>
    <property type="match status" value="1"/>
</dbReference>
<sequence length="604" mass="65496">MAATTSFAAAVPSASSSLTKTLKSDSTNLSPNLGFLSSKAFQSLRARVLPASSVGGTGSALAARMVSTPLIKPPALLDFETSVFKKEKVSLAGHDEYIVRGGRDLFHLLPDAFKGIKQIGVIGSCSSSEFKGFSVEAKSNIVVKVVTFMWLLCIIQIGLRKGSKSFAEARAAGFTEENGTLGDIYETISGSDLVMLLISDSAQADNYEKIFSHMKPNSILGLSHGFLLGHLQSLGLDFPKNISVIAVCPKGMGPSVRRLYVQGKEVNGAGINSSFAVQQDVDGRATDVALGWSVALGSPFTFATTLEQEYKSDIFGERGILLGAVHGIVESLFRRYTEHGTSEDLAYKNTVECITGIISKTISTQGMLAVYNALSEDGKKEFEAAYSASYYPCMDILYECYEDVASGSEIRSVVLAGRRFYEKDGLPAFPMGKIDQTRMWKVGERVRSVRPAGDLGPLCPFTAGVYVALMMAQVRVSFLEFQIEILRKKGHSYSEIINESVIESVDSLNPFMHARGVSFMVDNCSTTARLGSRKWAPRFDYIITQQALVAVDNGFPINRDLISNFLSDPVHGAIEVCAQLRPTVDISVPADADFVRPELRQSSN</sequence>
<keyword evidence="14" id="KW-0809">Transit peptide</keyword>
<dbReference type="InterPro" id="IPR008927">
    <property type="entry name" value="6-PGluconate_DH-like_C_sf"/>
</dbReference>
<evidence type="ECO:0000256" key="17">
    <source>
        <dbReference type="ARBA" id="ARBA00030209"/>
    </source>
</evidence>
<evidence type="ECO:0000256" key="5">
    <source>
        <dbReference type="ARBA" id="ARBA00010318"/>
    </source>
</evidence>
<gene>
    <name evidence="25" type="primary">AHRI</name>
    <name evidence="25" type="ORF">CK203_015477</name>
</gene>
<feature type="binding site" evidence="22">
    <location>
        <position position="375"/>
    </location>
    <ligand>
        <name>substrate</name>
    </ligand>
</feature>
<dbReference type="UniPathway" id="UPA00047">
    <property type="reaction ID" value="UER00056"/>
</dbReference>
<dbReference type="EMBL" id="QGNW01000038">
    <property type="protein sequence ID" value="RVX09474.1"/>
    <property type="molecule type" value="Genomic_DNA"/>
</dbReference>
<comment type="catalytic activity">
    <reaction evidence="20">
        <text>(2R)-2,3-dihydroxy-3-methylbutanoate + NADP(+) = (2S)-2-acetolactate + NADPH + H(+)</text>
        <dbReference type="Rhea" id="RHEA:22068"/>
        <dbReference type="ChEBI" id="CHEBI:15378"/>
        <dbReference type="ChEBI" id="CHEBI:49072"/>
        <dbReference type="ChEBI" id="CHEBI:57783"/>
        <dbReference type="ChEBI" id="CHEBI:58349"/>
        <dbReference type="ChEBI" id="CHEBI:58476"/>
        <dbReference type="EC" id="1.1.1.86"/>
    </reaction>
</comment>
<dbReference type="GO" id="GO:0042803">
    <property type="term" value="F:protein homodimerization activity"/>
    <property type="evidence" value="ECO:0007669"/>
    <property type="project" value="UniProtKB-ARBA"/>
</dbReference>
<evidence type="ECO:0000256" key="8">
    <source>
        <dbReference type="ARBA" id="ARBA00022528"/>
    </source>
</evidence>
<dbReference type="InterPro" id="IPR036291">
    <property type="entry name" value="NAD(P)-bd_dom_sf"/>
</dbReference>
<dbReference type="PANTHER" id="PTHR21371">
    <property type="entry name" value="KETOL-ACID REDUCTOISOMERASE, MITOCHONDRIAL"/>
    <property type="match status" value="1"/>
</dbReference>
<dbReference type="SUPFAM" id="SSF48179">
    <property type="entry name" value="6-phosphogluconate dehydrogenase C-terminal domain-like"/>
    <property type="match status" value="1"/>
</dbReference>
<feature type="binding site" evidence="22">
    <location>
        <position position="313"/>
    </location>
    <ligand>
        <name>Mg(2+)</name>
        <dbReference type="ChEBI" id="CHEBI:18420"/>
        <label>1</label>
    </ligand>
</feature>
<evidence type="ECO:0000256" key="4">
    <source>
        <dbReference type="ARBA" id="ARBA00004885"/>
    </source>
</evidence>
<name>A0A438JKJ4_VITVI</name>
<dbReference type="PROSITE" id="PS51851">
    <property type="entry name" value="KARI_C"/>
    <property type="match status" value="2"/>
</dbReference>
<evidence type="ECO:0000313" key="26">
    <source>
        <dbReference type="Proteomes" id="UP000288805"/>
    </source>
</evidence>
<feature type="binding site" evidence="22">
    <location>
        <position position="525"/>
    </location>
    <ligand>
        <name>substrate</name>
    </ligand>
</feature>
<comment type="pathway">
    <text evidence="3">Amino-acid biosynthesis; L-valine biosynthesis; L-valine from pyruvate: step 2/4.</text>
</comment>
<evidence type="ECO:0000256" key="10">
    <source>
        <dbReference type="ARBA" id="ARBA00022640"/>
    </source>
</evidence>
<evidence type="ECO:0000256" key="18">
    <source>
        <dbReference type="ARBA" id="ARBA00030593"/>
    </source>
</evidence>
<comment type="subunit">
    <text evidence="6">Homodimer.</text>
</comment>
<keyword evidence="13" id="KW-0521">NADP</keyword>
<dbReference type="SUPFAM" id="SSF51735">
    <property type="entry name" value="NAD(P)-binding Rossmann-fold domains"/>
    <property type="match status" value="1"/>
</dbReference>